<proteinExistence type="inferred from homology"/>
<dbReference type="GeneID" id="119728266"/>
<feature type="compositionally biased region" description="Basic residues" evidence="4">
    <location>
        <begin position="56"/>
        <end position="70"/>
    </location>
</feature>
<dbReference type="AlphaFoldDB" id="A0A913ZYH4"/>
<reference evidence="5" key="1">
    <citation type="submission" date="2022-11" db="UniProtKB">
        <authorList>
            <consortium name="EnsemblMetazoa"/>
        </authorList>
    </citation>
    <scope>IDENTIFICATION</scope>
</reference>
<feature type="compositionally biased region" description="Basic and acidic residues" evidence="4">
    <location>
        <begin position="71"/>
        <end position="93"/>
    </location>
</feature>
<accession>A0A913ZYH4</accession>
<keyword evidence="2" id="KW-0597">Phosphoprotein</keyword>
<feature type="compositionally biased region" description="Acidic residues" evidence="4">
    <location>
        <begin position="355"/>
        <end position="365"/>
    </location>
</feature>
<name>A0A913ZYH4_PATMI</name>
<feature type="compositionally biased region" description="Basic and acidic residues" evidence="4">
    <location>
        <begin position="128"/>
        <end position="145"/>
    </location>
</feature>
<dbReference type="OMA" id="NTFFAEM"/>
<feature type="compositionally biased region" description="Polar residues" evidence="4">
    <location>
        <begin position="395"/>
        <end position="406"/>
    </location>
</feature>
<evidence type="ECO:0008006" key="7">
    <source>
        <dbReference type="Google" id="ProtNLM"/>
    </source>
</evidence>
<dbReference type="CTD" id="10827"/>
<dbReference type="InterPro" id="IPR007998">
    <property type="entry name" value="DUF719"/>
</dbReference>
<evidence type="ECO:0000313" key="6">
    <source>
        <dbReference type="Proteomes" id="UP000887568"/>
    </source>
</evidence>
<evidence type="ECO:0000256" key="4">
    <source>
        <dbReference type="SAM" id="MobiDB-lite"/>
    </source>
</evidence>
<feature type="compositionally biased region" description="Basic and acidic residues" evidence="4">
    <location>
        <begin position="326"/>
        <end position="354"/>
    </location>
</feature>
<feature type="region of interest" description="Disordered" evidence="4">
    <location>
        <begin position="1"/>
        <end position="298"/>
    </location>
</feature>
<keyword evidence="6" id="KW-1185">Reference proteome</keyword>
<dbReference type="Proteomes" id="UP000887568">
    <property type="component" value="Unplaced"/>
</dbReference>
<feature type="compositionally biased region" description="Polar residues" evidence="4">
    <location>
        <begin position="109"/>
        <end position="120"/>
    </location>
</feature>
<evidence type="ECO:0000313" key="5">
    <source>
        <dbReference type="EnsemblMetazoa" id="XP_038056360.1"/>
    </source>
</evidence>
<feature type="compositionally biased region" description="Polar residues" evidence="4">
    <location>
        <begin position="246"/>
        <end position="255"/>
    </location>
</feature>
<dbReference type="PANTHER" id="PTHR12842">
    <property type="entry name" value="FI01459P"/>
    <property type="match status" value="1"/>
</dbReference>
<feature type="coiled-coil region" evidence="3">
    <location>
        <begin position="463"/>
        <end position="491"/>
    </location>
</feature>
<comment type="similarity">
    <text evidence="1">Belongs to the FAM114 family.</text>
</comment>
<dbReference type="OrthoDB" id="5597648at2759"/>
<dbReference type="RefSeq" id="XP_038056360.1">
    <property type="nucleotide sequence ID" value="XM_038200432.1"/>
</dbReference>
<feature type="compositionally biased region" description="Basic and acidic residues" evidence="4">
    <location>
        <begin position="277"/>
        <end position="286"/>
    </location>
</feature>
<feature type="compositionally biased region" description="Acidic residues" evidence="4">
    <location>
        <begin position="173"/>
        <end position="182"/>
    </location>
</feature>
<feature type="region of interest" description="Disordered" evidence="4">
    <location>
        <begin position="322"/>
        <end position="410"/>
    </location>
</feature>
<feature type="compositionally biased region" description="Low complexity" evidence="4">
    <location>
        <begin position="31"/>
        <end position="41"/>
    </location>
</feature>
<protein>
    <recommendedName>
        <fullName evidence="7">FAM114A2</fullName>
    </recommendedName>
</protein>
<keyword evidence="3" id="KW-0175">Coiled coil</keyword>
<dbReference type="Pfam" id="PF05334">
    <property type="entry name" value="DUF719"/>
    <property type="match status" value="1"/>
</dbReference>
<dbReference type="EnsemblMetazoa" id="XM_038200432.1">
    <property type="protein sequence ID" value="XP_038056360.1"/>
    <property type="gene ID" value="LOC119728266"/>
</dbReference>
<evidence type="ECO:0000256" key="1">
    <source>
        <dbReference type="ARBA" id="ARBA00006903"/>
    </source>
</evidence>
<dbReference type="PANTHER" id="PTHR12842:SF6">
    <property type="entry name" value="FI01459P"/>
    <property type="match status" value="1"/>
</dbReference>
<feature type="compositionally biased region" description="Gly residues" evidence="4">
    <location>
        <begin position="287"/>
        <end position="297"/>
    </location>
</feature>
<organism evidence="5 6">
    <name type="scientific">Patiria miniata</name>
    <name type="common">Bat star</name>
    <name type="synonym">Asterina miniata</name>
    <dbReference type="NCBI Taxonomy" id="46514"/>
    <lineage>
        <taxon>Eukaryota</taxon>
        <taxon>Metazoa</taxon>
        <taxon>Echinodermata</taxon>
        <taxon>Eleutherozoa</taxon>
        <taxon>Asterozoa</taxon>
        <taxon>Asteroidea</taxon>
        <taxon>Valvatacea</taxon>
        <taxon>Valvatida</taxon>
        <taxon>Asterinidae</taxon>
        <taxon>Patiria</taxon>
    </lineage>
</organism>
<feature type="compositionally biased region" description="Basic and acidic residues" evidence="4">
    <location>
        <begin position="153"/>
        <end position="172"/>
    </location>
</feature>
<feature type="compositionally biased region" description="Basic and acidic residues" evidence="4">
    <location>
        <begin position="235"/>
        <end position="245"/>
    </location>
</feature>
<evidence type="ECO:0000256" key="3">
    <source>
        <dbReference type="SAM" id="Coils"/>
    </source>
</evidence>
<evidence type="ECO:0000256" key="2">
    <source>
        <dbReference type="ARBA" id="ARBA00022553"/>
    </source>
</evidence>
<sequence length="740" mass="80475">MADSEDEEAFHSAGEEEVTPPSQKSEEKPSKSGQPSSTSSGGASGKKEVQNVGKPNSKKAKGKKGKKKKASMNDKGDNSEEMKGEATMSEKDAAVSSETDQQDTKQQPHSETQLEEQNQPDADVETAEGVKSELKSDKKEERTSAVEDTPPESSKKENLKEQDDSSPKKEDSQPESELAEEGGDAKAKTDSQVPEEEEQKPHVKEDAEQLLETGSEINRDAQGASPEPSQDDDENKTLETDERTGESASASSKQTDAAEDAEAGGGRSIMGALSKLTGEKPAEKKASGGGWGWGGWGASLVSSVSAVGHGLSSVIENVETSLGLPKPEELTEQEKRQQEFIVTLDERGEGKEGKEEDGDKDEDKDEETKDPGEGEEMERDGGKEGEEEGDEKQDQSTPEDQPSVPSSMKGFLSLGASAITSVVGKTVTGGLDALETIGRKTMDVLQEGEHRLEGRRSGQKGNLSEMLRDAKEEAETAAVLEEEERERQRAHFGILFDKYQGLAHLEALEMISNQSESKVQGSLSTLSGEDLQSLKTELIEIRDAFQLEDLESEEQPEGSEQDFVNAITEHLFGVSVASTPDKLQRVQRSVHEWLAECKSQQEAAQKQDTKELHIKAIETLAEFSSRVIEQFHKACELMLLPQDREHTKNAVQRATSLSKLTSVLATEVSNQASKFADCLNREAANQEEGAETADVNPLITNIYLEASNSTSYIQDAFQLVLPVLQMVAIERKRDATTETS</sequence>